<dbReference type="Gene3D" id="2.60.40.2170">
    <property type="entry name" value="Wnt, WIF domain"/>
    <property type="match status" value="1"/>
</dbReference>
<evidence type="ECO:0000256" key="3">
    <source>
        <dbReference type="ARBA" id="ARBA00022553"/>
    </source>
</evidence>
<dbReference type="InterPro" id="IPR011009">
    <property type="entry name" value="Kinase-like_dom_sf"/>
</dbReference>
<dbReference type="GO" id="GO:0043235">
    <property type="term" value="C:receptor complex"/>
    <property type="evidence" value="ECO:0007669"/>
    <property type="project" value="TreeGrafter"/>
</dbReference>
<keyword evidence="4" id="KW-0808">Transferase</keyword>
<evidence type="ECO:0000256" key="2">
    <source>
        <dbReference type="ARBA" id="ARBA00011902"/>
    </source>
</evidence>
<dbReference type="InterPro" id="IPR038677">
    <property type="entry name" value="WIF_sf"/>
</dbReference>
<evidence type="ECO:0000256" key="5">
    <source>
        <dbReference type="ARBA" id="ARBA00022692"/>
    </source>
</evidence>
<dbReference type="GO" id="GO:0007169">
    <property type="term" value="P:cell surface receptor protein tyrosine kinase signaling pathway"/>
    <property type="evidence" value="ECO:0007669"/>
    <property type="project" value="TreeGrafter"/>
</dbReference>
<dbReference type="GO" id="GO:0051897">
    <property type="term" value="P:positive regulation of phosphatidylinositol 3-kinase/protein kinase B signal transduction"/>
    <property type="evidence" value="ECO:0007669"/>
    <property type="project" value="TreeGrafter"/>
</dbReference>
<keyword evidence="11 15" id="KW-0472">Membrane</keyword>
<dbReference type="SUPFAM" id="SSF56112">
    <property type="entry name" value="Protein kinase-like (PK-like)"/>
    <property type="match status" value="1"/>
</dbReference>
<dbReference type="GO" id="GO:0004714">
    <property type="term" value="F:transmembrane receptor protein tyrosine kinase activity"/>
    <property type="evidence" value="ECO:0007669"/>
    <property type="project" value="UniProtKB-EC"/>
</dbReference>
<dbReference type="PANTHER" id="PTHR24416:SF349">
    <property type="entry name" value="TYROSINE-PROTEIN KINASE RYK"/>
    <property type="match status" value="1"/>
</dbReference>
<keyword evidence="8" id="KW-0418">Kinase</keyword>
<sequence length="625" mass="69187">MGGGAAGGGWRRGGWWWWAAVVAVGAVVVMPRHAAANIDLYMSSEETHRLLGLLAELYYVREGVINTYALNFTVPVPANFTYIYFTWKSLIKRPMQYMAHIDYNNGEAMALPQLNISNKGVVPIQPDTFSVSLPCSGRVNAEVMVNLHLNITTQNLTNITIKRKKICLKEEFAPRNESIYLRPEWMSTSLGTLYVAMGAACTFTVLVITIASVLYLRVKRTRTQASLTCRYYSGPGYMGDTSGTTGGSVRGPASLRSNSYVTIASFKKVPIISSEVCAAGTGGESLHYASSPLSQVYSQPYSPAHSLPASRHSHASCCASSLHSQASWRDPRNLDPSERVRQLAIDGWKVEVGEVVQEGTFGKVLRGVYRDPYARAALNVIIKTVSSEASSAQARMAVREGLLLAGLHHQHLLPVLGVCLADPRRPLLLYPHLGLTNLKTYLLGCGRGSNDGVKLLTRDLVHIAIQICLGLIHLHQQRLLHKDVATRNCLIDSELQVRVSDTALARDLFPQDYHCLGDNENRSVKWLSLEALIHKQFTPANDVWMFGVLLWELATLAQQPYIEVDPFEMAAYLRDGYRLAQPNNCPDELFGMMARCWAPAPEDRASFPHLLSCLQDFYSALGKYI</sequence>
<accession>A0AAW0UTS5</accession>
<organism evidence="18 19">
    <name type="scientific">Scylla paramamosain</name>
    <name type="common">Mud crab</name>
    <dbReference type="NCBI Taxonomy" id="85552"/>
    <lineage>
        <taxon>Eukaryota</taxon>
        <taxon>Metazoa</taxon>
        <taxon>Ecdysozoa</taxon>
        <taxon>Arthropoda</taxon>
        <taxon>Crustacea</taxon>
        <taxon>Multicrustacea</taxon>
        <taxon>Malacostraca</taxon>
        <taxon>Eumalacostraca</taxon>
        <taxon>Eucarida</taxon>
        <taxon>Decapoda</taxon>
        <taxon>Pleocyemata</taxon>
        <taxon>Brachyura</taxon>
        <taxon>Eubrachyura</taxon>
        <taxon>Portunoidea</taxon>
        <taxon>Portunidae</taxon>
        <taxon>Portuninae</taxon>
        <taxon>Scylla</taxon>
    </lineage>
</organism>
<dbReference type="Gene3D" id="3.30.200.20">
    <property type="entry name" value="Phosphorylase Kinase, domain 1"/>
    <property type="match status" value="1"/>
</dbReference>
<dbReference type="AlphaFoldDB" id="A0AAW0UTS5"/>
<dbReference type="PROSITE" id="PS50814">
    <property type="entry name" value="WIF"/>
    <property type="match status" value="1"/>
</dbReference>
<dbReference type="GO" id="GO:0005524">
    <property type="term" value="F:ATP binding"/>
    <property type="evidence" value="ECO:0007669"/>
    <property type="project" value="UniProtKB-KW"/>
</dbReference>
<dbReference type="FunFam" id="1.10.510.10:FF:000165">
    <property type="entry name" value="Tyrosine-protein kinase RYK"/>
    <property type="match status" value="1"/>
</dbReference>
<comment type="subcellular location">
    <subcellularLocation>
        <location evidence="1">Cell membrane</location>
        <topology evidence="1">Single-pass membrane protein</topology>
    </subcellularLocation>
</comment>
<feature type="transmembrane region" description="Helical" evidence="15">
    <location>
        <begin position="192"/>
        <end position="216"/>
    </location>
</feature>
<comment type="caution">
    <text evidence="18">The sequence shown here is derived from an EMBL/GenBank/DDBJ whole genome shotgun (WGS) entry which is preliminary data.</text>
</comment>
<keyword evidence="5 15" id="KW-0812">Transmembrane</keyword>
<dbReference type="InterPro" id="IPR003306">
    <property type="entry name" value="WIF"/>
</dbReference>
<evidence type="ECO:0000256" key="6">
    <source>
        <dbReference type="ARBA" id="ARBA00022729"/>
    </source>
</evidence>
<evidence type="ECO:0000256" key="1">
    <source>
        <dbReference type="ARBA" id="ARBA00004162"/>
    </source>
</evidence>
<feature type="domain" description="Protein kinase" evidence="16">
    <location>
        <begin position="350"/>
        <end position="618"/>
    </location>
</feature>
<gene>
    <name evidence="18" type="ORF">O3P69_000967</name>
</gene>
<keyword evidence="3" id="KW-0597">Phosphoprotein</keyword>
<keyword evidence="7" id="KW-0547">Nucleotide-binding</keyword>
<keyword evidence="19" id="KW-1185">Reference proteome</keyword>
<keyword evidence="10 15" id="KW-1133">Transmembrane helix</keyword>
<evidence type="ECO:0000313" key="18">
    <source>
        <dbReference type="EMBL" id="KAK8403130.1"/>
    </source>
</evidence>
<keyword evidence="14" id="KW-0325">Glycoprotein</keyword>
<dbReference type="SMART" id="SM00469">
    <property type="entry name" value="WIF"/>
    <property type="match status" value="1"/>
</dbReference>
<evidence type="ECO:0000256" key="15">
    <source>
        <dbReference type="SAM" id="Phobius"/>
    </source>
</evidence>
<dbReference type="PANTHER" id="PTHR24416">
    <property type="entry name" value="TYROSINE-PROTEIN KINASE RECEPTOR"/>
    <property type="match status" value="1"/>
</dbReference>
<dbReference type="PRINTS" id="PR00109">
    <property type="entry name" value="TYRKINASE"/>
</dbReference>
<evidence type="ECO:0000259" key="17">
    <source>
        <dbReference type="PROSITE" id="PS50814"/>
    </source>
</evidence>
<dbReference type="GO" id="GO:0010976">
    <property type="term" value="P:positive regulation of neuron projection development"/>
    <property type="evidence" value="ECO:0007669"/>
    <property type="project" value="TreeGrafter"/>
</dbReference>
<dbReference type="InterPro" id="IPR008266">
    <property type="entry name" value="Tyr_kinase_AS"/>
</dbReference>
<feature type="transmembrane region" description="Helical" evidence="15">
    <location>
        <begin position="15"/>
        <end position="35"/>
    </location>
</feature>
<keyword evidence="12" id="KW-0829">Tyrosine-protein kinase</keyword>
<proteinExistence type="predicted"/>
<dbReference type="Gene3D" id="1.10.510.10">
    <property type="entry name" value="Transferase(Phosphotransferase) domain 1"/>
    <property type="match status" value="1"/>
</dbReference>
<reference evidence="18 19" key="1">
    <citation type="submission" date="2023-03" db="EMBL/GenBank/DDBJ databases">
        <title>High-quality genome of Scylla paramamosain provides insights in environmental adaptation.</title>
        <authorList>
            <person name="Zhang L."/>
        </authorList>
    </citation>
    <scope>NUCLEOTIDE SEQUENCE [LARGE SCALE GENOMIC DNA]</scope>
    <source>
        <strain evidence="18">LZ_2023a</strain>
        <tissue evidence="18">Muscle</tissue>
    </source>
</reference>
<dbReference type="EC" id="2.7.10.1" evidence="2"/>
<evidence type="ECO:0000256" key="13">
    <source>
        <dbReference type="ARBA" id="ARBA00023170"/>
    </source>
</evidence>
<dbReference type="InterPro" id="IPR001245">
    <property type="entry name" value="Ser-Thr/Tyr_kinase_cat_dom"/>
</dbReference>
<feature type="domain" description="WIF" evidence="17">
    <location>
        <begin position="40"/>
        <end position="167"/>
    </location>
</feature>
<keyword evidence="6" id="KW-0732">Signal</keyword>
<evidence type="ECO:0000256" key="12">
    <source>
        <dbReference type="ARBA" id="ARBA00023137"/>
    </source>
</evidence>
<dbReference type="PROSITE" id="PS00109">
    <property type="entry name" value="PROTEIN_KINASE_TYR"/>
    <property type="match status" value="1"/>
</dbReference>
<dbReference type="GO" id="GO:0005886">
    <property type="term" value="C:plasma membrane"/>
    <property type="evidence" value="ECO:0007669"/>
    <property type="project" value="UniProtKB-SubCell"/>
</dbReference>
<evidence type="ECO:0000256" key="11">
    <source>
        <dbReference type="ARBA" id="ARBA00023136"/>
    </source>
</evidence>
<evidence type="ECO:0000256" key="10">
    <source>
        <dbReference type="ARBA" id="ARBA00022989"/>
    </source>
</evidence>
<dbReference type="Proteomes" id="UP001487740">
    <property type="component" value="Unassembled WGS sequence"/>
</dbReference>
<keyword evidence="13" id="KW-0675">Receptor</keyword>
<evidence type="ECO:0000313" key="19">
    <source>
        <dbReference type="Proteomes" id="UP001487740"/>
    </source>
</evidence>
<dbReference type="Pfam" id="PF02019">
    <property type="entry name" value="WIF"/>
    <property type="match status" value="1"/>
</dbReference>
<name>A0AAW0UTS5_SCYPA</name>
<evidence type="ECO:0000256" key="14">
    <source>
        <dbReference type="ARBA" id="ARBA00023180"/>
    </source>
</evidence>
<evidence type="ECO:0000256" key="4">
    <source>
        <dbReference type="ARBA" id="ARBA00022679"/>
    </source>
</evidence>
<keyword evidence="9" id="KW-0067">ATP-binding</keyword>
<dbReference type="EMBL" id="JARAKH010000007">
    <property type="protein sequence ID" value="KAK8403130.1"/>
    <property type="molecule type" value="Genomic_DNA"/>
</dbReference>
<evidence type="ECO:0000259" key="16">
    <source>
        <dbReference type="PROSITE" id="PS50011"/>
    </source>
</evidence>
<protein>
    <recommendedName>
        <fullName evidence="2">receptor protein-tyrosine kinase</fullName>
        <ecNumber evidence="2">2.7.10.1</ecNumber>
    </recommendedName>
</protein>
<dbReference type="GO" id="GO:0007409">
    <property type="term" value="P:axonogenesis"/>
    <property type="evidence" value="ECO:0007669"/>
    <property type="project" value="TreeGrafter"/>
</dbReference>
<evidence type="ECO:0000256" key="9">
    <source>
        <dbReference type="ARBA" id="ARBA00022840"/>
    </source>
</evidence>
<evidence type="ECO:0000256" key="7">
    <source>
        <dbReference type="ARBA" id="ARBA00022741"/>
    </source>
</evidence>
<dbReference type="Pfam" id="PF07714">
    <property type="entry name" value="PK_Tyr_Ser-Thr"/>
    <property type="match status" value="1"/>
</dbReference>
<dbReference type="PROSITE" id="PS50011">
    <property type="entry name" value="PROTEIN_KINASE_DOM"/>
    <property type="match status" value="1"/>
</dbReference>
<dbReference type="InterPro" id="IPR000719">
    <property type="entry name" value="Prot_kinase_dom"/>
</dbReference>
<evidence type="ECO:0000256" key="8">
    <source>
        <dbReference type="ARBA" id="ARBA00022777"/>
    </source>
</evidence>
<dbReference type="InterPro" id="IPR050122">
    <property type="entry name" value="RTK"/>
</dbReference>